<comment type="caution">
    <text evidence="8">The sequence shown here is derived from an EMBL/GenBank/DDBJ whole genome shotgun (WGS) entry which is preliminary data.</text>
</comment>
<keyword evidence="3 6" id="KW-0479">Metal-binding</keyword>
<feature type="domain" description="Deacetylase sirtuin-type" evidence="7">
    <location>
        <begin position="38"/>
        <end position="277"/>
    </location>
</feature>
<dbReference type="GO" id="GO:0017136">
    <property type="term" value="F:histone deacetylase activity, NAD-dependent"/>
    <property type="evidence" value="ECO:0007669"/>
    <property type="project" value="TreeGrafter"/>
</dbReference>
<feature type="binding site" evidence="6">
    <location>
        <position position="139"/>
    </location>
    <ligand>
        <name>Zn(2+)</name>
        <dbReference type="ChEBI" id="CHEBI:29105"/>
    </ligand>
</feature>
<evidence type="ECO:0000256" key="6">
    <source>
        <dbReference type="PROSITE-ProRule" id="PRU00236"/>
    </source>
</evidence>
<sequence length="311" mass="33857">MTTKLPYQIALVHTGTSTRDGVFGHPSNFKMSILTPLKKHSRRNIPAVTEFILSERREKVVFLCGAGISTSAGIPDFRMPGIGLYSNLQTLNLPHPEAKNLLHKCSTKKMDMLKRAAGVPPEEVVKAYGSLVGRSCIECHAELPTDRMKKNLPGSVPKCETCAGLAQPNTIFLGESLPREFHMGPSMVEEADLVIITGSALRVYPFAALHGRAREGAVRVLINNEKAGVGGRVDDALLLAEKLEEVWRLVRGGRGKKAEVEAGGNGDAEPVEKLDMKVGRLTEEVERSLSVAGGWKDSVMKDHSTQEAWIV</sequence>
<keyword evidence="2" id="KW-0808">Transferase</keyword>
<organism evidence="8 9">
    <name type="scientific">Tuber magnatum</name>
    <name type="common">white Piedmont truffle</name>
    <dbReference type="NCBI Taxonomy" id="42249"/>
    <lineage>
        <taxon>Eukaryota</taxon>
        <taxon>Fungi</taxon>
        <taxon>Dikarya</taxon>
        <taxon>Ascomycota</taxon>
        <taxon>Pezizomycotina</taxon>
        <taxon>Pezizomycetes</taxon>
        <taxon>Pezizales</taxon>
        <taxon>Tuberaceae</taxon>
        <taxon>Tuber</taxon>
    </lineage>
</organism>
<dbReference type="PROSITE" id="PS50305">
    <property type="entry name" value="SIRTUIN"/>
    <property type="match status" value="1"/>
</dbReference>
<dbReference type="PANTHER" id="PTHR11085">
    <property type="entry name" value="NAD-DEPENDENT PROTEIN DEACYLASE SIRTUIN-5, MITOCHONDRIAL-RELATED"/>
    <property type="match status" value="1"/>
</dbReference>
<dbReference type="Pfam" id="PF02146">
    <property type="entry name" value="SIR2"/>
    <property type="match status" value="1"/>
</dbReference>
<dbReference type="InterPro" id="IPR050134">
    <property type="entry name" value="NAD-dep_sirtuin_deacylases"/>
</dbReference>
<dbReference type="OrthoDB" id="420264at2759"/>
<dbReference type="GO" id="GO:0070403">
    <property type="term" value="F:NAD+ binding"/>
    <property type="evidence" value="ECO:0007669"/>
    <property type="project" value="InterPro"/>
</dbReference>
<feature type="binding site" evidence="6">
    <location>
        <position position="136"/>
    </location>
    <ligand>
        <name>Zn(2+)</name>
        <dbReference type="ChEBI" id="CHEBI:29105"/>
    </ligand>
</feature>
<accession>A0A317STJ5</accession>
<keyword evidence="5" id="KW-0520">NAD</keyword>
<dbReference type="AlphaFoldDB" id="A0A317STJ5"/>
<feature type="binding site" evidence="6">
    <location>
        <position position="162"/>
    </location>
    <ligand>
        <name>Zn(2+)</name>
        <dbReference type="ChEBI" id="CHEBI:29105"/>
    </ligand>
</feature>
<evidence type="ECO:0000313" key="8">
    <source>
        <dbReference type="EMBL" id="PWW77702.1"/>
    </source>
</evidence>
<name>A0A317STJ5_9PEZI</name>
<evidence type="ECO:0000256" key="2">
    <source>
        <dbReference type="ARBA" id="ARBA00022679"/>
    </source>
</evidence>
<dbReference type="InterPro" id="IPR003000">
    <property type="entry name" value="Sirtuin"/>
</dbReference>
<dbReference type="InterPro" id="IPR026590">
    <property type="entry name" value="Ssirtuin_cat_dom"/>
</dbReference>
<comment type="caution">
    <text evidence="6">Lacks conserved residue(s) required for the propagation of feature annotation.</text>
</comment>
<dbReference type="SUPFAM" id="SSF52467">
    <property type="entry name" value="DHS-like NAD/FAD-binding domain"/>
    <property type="match status" value="1"/>
</dbReference>
<reference evidence="8 9" key="1">
    <citation type="submission" date="2018-03" db="EMBL/GenBank/DDBJ databases">
        <title>Genomes of Pezizomycetes fungi and the evolution of truffles.</title>
        <authorList>
            <person name="Murat C."/>
            <person name="Payen T."/>
            <person name="Noel B."/>
            <person name="Kuo A."/>
            <person name="Martin F.M."/>
        </authorList>
    </citation>
    <scope>NUCLEOTIDE SEQUENCE [LARGE SCALE GENOMIC DNA]</scope>
    <source>
        <strain evidence="8">091103-1</strain>
    </source>
</reference>
<dbReference type="GO" id="GO:0046872">
    <property type="term" value="F:metal ion binding"/>
    <property type="evidence" value="ECO:0007669"/>
    <property type="project" value="UniProtKB-KW"/>
</dbReference>
<dbReference type="PANTHER" id="PTHR11085:SF6">
    <property type="entry name" value="NAD-DEPENDENT PROTEIN DEACETYLASE SIRTUIN-2"/>
    <property type="match status" value="1"/>
</dbReference>
<dbReference type="InterPro" id="IPR029035">
    <property type="entry name" value="DHS-like_NAD/FAD-binding_dom"/>
</dbReference>
<keyword evidence="4 6" id="KW-0862">Zinc</keyword>
<evidence type="ECO:0000256" key="5">
    <source>
        <dbReference type="ARBA" id="ARBA00023027"/>
    </source>
</evidence>
<evidence type="ECO:0000256" key="4">
    <source>
        <dbReference type="ARBA" id="ARBA00022833"/>
    </source>
</evidence>
<evidence type="ECO:0000313" key="9">
    <source>
        <dbReference type="Proteomes" id="UP000246991"/>
    </source>
</evidence>
<evidence type="ECO:0000259" key="7">
    <source>
        <dbReference type="PROSITE" id="PS50305"/>
    </source>
</evidence>
<keyword evidence="9" id="KW-1185">Reference proteome</keyword>
<protein>
    <submittedName>
        <fullName evidence="8">DHS-like NAD/FAD-binding domain-containing protein</fullName>
    </submittedName>
</protein>
<dbReference type="GO" id="GO:0005634">
    <property type="term" value="C:nucleus"/>
    <property type="evidence" value="ECO:0007669"/>
    <property type="project" value="TreeGrafter"/>
</dbReference>
<dbReference type="Gene3D" id="3.40.50.1220">
    <property type="entry name" value="TPP-binding domain"/>
    <property type="match status" value="1"/>
</dbReference>
<proteinExistence type="inferred from homology"/>
<dbReference type="STRING" id="42249.A0A317STJ5"/>
<feature type="binding site" evidence="6">
    <location>
        <position position="159"/>
    </location>
    <ligand>
        <name>Zn(2+)</name>
        <dbReference type="ChEBI" id="CHEBI:29105"/>
    </ligand>
</feature>
<dbReference type="EMBL" id="PYWC01000020">
    <property type="protein sequence ID" value="PWW77702.1"/>
    <property type="molecule type" value="Genomic_DNA"/>
</dbReference>
<evidence type="ECO:0000256" key="1">
    <source>
        <dbReference type="ARBA" id="ARBA00006924"/>
    </source>
</evidence>
<evidence type="ECO:0000256" key="3">
    <source>
        <dbReference type="ARBA" id="ARBA00022723"/>
    </source>
</evidence>
<comment type="similarity">
    <text evidence="1">Belongs to the sirtuin family. Class I subfamily.</text>
</comment>
<gene>
    <name evidence="8" type="ORF">C7212DRAFT_350887</name>
</gene>
<dbReference type="Proteomes" id="UP000246991">
    <property type="component" value="Unassembled WGS sequence"/>
</dbReference>